<evidence type="ECO:0000313" key="3">
    <source>
        <dbReference type="Proteomes" id="UP000481861"/>
    </source>
</evidence>
<proteinExistence type="predicted"/>
<evidence type="ECO:0000313" key="2">
    <source>
        <dbReference type="EMBL" id="KAF2867224.1"/>
    </source>
</evidence>
<evidence type="ECO:0000256" key="1">
    <source>
        <dbReference type="SAM" id="SignalP"/>
    </source>
</evidence>
<dbReference type="AlphaFoldDB" id="A0A7C8ME51"/>
<organism evidence="2 3">
    <name type="scientific">Massariosphaeria phaeospora</name>
    <dbReference type="NCBI Taxonomy" id="100035"/>
    <lineage>
        <taxon>Eukaryota</taxon>
        <taxon>Fungi</taxon>
        <taxon>Dikarya</taxon>
        <taxon>Ascomycota</taxon>
        <taxon>Pezizomycotina</taxon>
        <taxon>Dothideomycetes</taxon>
        <taxon>Pleosporomycetidae</taxon>
        <taxon>Pleosporales</taxon>
        <taxon>Pleosporales incertae sedis</taxon>
        <taxon>Massariosphaeria</taxon>
    </lineage>
</organism>
<sequence>MGGHKFAAWAVLCYLAQSTWALPGQQMEPIEDGLKCYGLEDQKYVARDPLSKIINDDFCPGFAKLEKLETKEGYSMNMYLQEYNKKTPERVFISIGWNEDISWKPTIDDCKKYFHRILDDCDKRTTGMNWKGGGMIRDNKAAFQIRPMPDFEFGPDRDRRLPAGAGTWGECHINPELGKDVVTVWGYGWLNNDFGHALYLALIGGLEVSAGKWDFRYEKGVEGRKDAEWKVRMETGLLSEGRMEDGIVAAAMHDKWGIDCYRKG</sequence>
<dbReference type="Proteomes" id="UP000481861">
    <property type="component" value="Unassembled WGS sequence"/>
</dbReference>
<feature type="signal peptide" evidence="1">
    <location>
        <begin position="1"/>
        <end position="21"/>
    </location>
</feature>
<reference evidence="2 3" key="1">
    <citation type="submission" date="2020-01" db="EMBL/GenBank/DDBJ databases">
        <authorList>
            <consortium name="DOE Joint Genome Institute"/>
            <person name="Haridas S."/>
            <person name="Albert R."/>
            <person name="Binder M."/>
            <person name="Bloem J."/>
            <person name="Labutti K."/>
            <person name="Salamov A."/>
            <person name="Andreopoulos B."/>
            <person name="Baker S.E."/>
            <person name="Barry K."/>
            <person name="Bills G."/>
            <person name="Bluhm B.H."/>
            <person name="Cannon C."/>
            <person name="Castanera R."/>
            <person name="Culley D.E."/>
            <person name="Daum C."/>
            <person name="Ezra D."/>
            <person name="Gonzalez J.B."/>
            <person name="Henrissat B."/>
            <person name="Kuo A."/>
            <person name="Liang C."/>
            <person name="Lipzen A."/>
            <person name="Lutzoni F."/>
            <person name="Magnuson J."/>
            <person name="Mondo S."/>
            <person name="Nolan M."/>
            <person name="Ohm R."/>
            <person name="Pangilinan J."/>
            <person name="Park H.-J.H."/>
            <person name="Ramirez L."/>
            <person name="Alfaro M."/>
            <person name="Sun H."/>
            <person name="Tritt A."/>
            <person name="Yoshinaga Y."/>
            <person name="Zwiers L.-H.L."/>
            <person name="Turgeon B.G."/>
            <person name="Goodwin S.B."/>
            <person name="Spatafora J.W."/>
            <person name="Crous P.W."/>
            <person name="Grigoriev I.V."/>
        </authorList>
    </citation>
    <scope>NUCLEOTIDE SEQUENCE [LARGE SCALE GENOMIC DNA]</scope>
    <source>
        <strain evidence="2 3">CBS 611.86</strain>
    </source>
</reference>
<comment type="caution">
    <text evidence="2">The sequence shown here is derived from an EMBL/GenBank/DDBJ whole genome shotgun (WGS) entry which is preliminary data.</text>
</comment>
<dbReference type="OrthoDB" id="21678at2759"/>
<dbReference type="EMBL" id="JAADJZ010000024">
    <property type="protein sequence ID" value="KAF2867224.1"/>
    <property type="molecule type" value="Genomic_DNA"/>
</dbReference>
<name>A0A7C8ME51_9PLEO</name>
<feature type="chain" id="PRO_5028871977" evidence="1">
    <location>
        <begin position="22"/>
        <end position="264"/>
    </location>
</feature>
<protein>
    <submittedName>
        <fullName evidence="2">Uncharacterized protein</fullName>
    </submittedName>
</protein>
<keyword evidence="1" id="KW-0732">Signal</keyword>
<accession>A0A7C8ME51</accession>
<gene>
    <name evidence="2" type="ORF">BDV95DRAFT_582906</name>
</gene>
<keyword evidence="3" id="KW-1185">Reference proteome</keyword>
<dbReference type="Pfam" id="PF18647">
    <property type="entry name" value="Fungal_lectin_2"/>
    <property type="match status" value="1"/>
</dbReference>